<evidence type="ECO:0000313" key="2">
    <source>
        <dbReference type="Proteomes" id="UP000017836"/>
    </source>
</evidence>
<accession>W1NNC7</accession>
<proteinExistence type="predicted"/>
<keyword evidence="2" id="KW-1185">Reference proteome</keyword>
<dbReference type="HOGENOM" id="CLU_170598_0_0_1"/>
<protein>
    <submittedName>
        <fullName evidence="1">Uncharacterized protein</fullName>
    </submittedName>
</protein>
<organism evidence="1 2">
    <name type="scientific">Amborella trichopoda</name>
    <dbReference type="NCBI Taxonomy" id="13333"/>
    <lineage>
        <taxon>Eukaryota</taxon>
        <taxon>Viridiplantae</taxon>
        <taxon>Streptophyta</taxon>
        <taxon>Embryophyta</taxon>
        <taxon>Tracheophyta</taxon>
        <taxon>Spermatophyta</taxon>
        <taxon>Magnoliopsida</taxon>
        <taxon>Amborellales</taxon>
        <taxon>Amborellaceae</taxon>
        <taxon>Amborella</taxon>
    </lineage>
</organism>
<dbReference type="Proteomes" id="UP000017836">
    <property type="component" value="Unassembled WGS sequence"/>
</dbReference>
<evidence type="ECO:0000313" key="1">
    <source>
        <dbReference type="EMBL" id="ERM97176.1"/>
    </source>
</evidence>
<dbReference type="EMBL" id="KI396540">
    <property type="protein sequence ID" value="ERM97176.1"/>
    <property type="molecule type" value="Genomic_DNA"/>
</dbReference>
<dbReference type="AlphaFoldDB" id="W1NNC7"/>
<gene>
    <name evidence="1" type="ORF">AMTR_s00119p00018560</name>
</gene>
<dbReference type="Gramene" id="ERM97176">
    <property type="protein sequence ID" value="ERM97176"/>
    <property type="gene ID" value="AMTR_s00119p00018560"/>
</dbReference>
<sequence>MGLSSSDSPQGKSEVRKVFPGLLLVFWVFKLRGRIGEGSDAMPPSSENLHFLPDSVLESLATLVLAHSIIAQEPFSILHSLPQFTALVLLGSSYVGKHLAKCSANNFPKLQILH</sequence>
<reference evidence="2" key="1">
    <citation type="journal article" date="2013" name="Science">
        <title>The Amborella genome and the evolution of flowering plants.</title>
        <authorList>
            <consortium name="Amborella Genome Project"/>
        </authorList>
    </citation>
    <scope>NUCLEOTIDE SEQUENCE [LARGE SCALE GENOMIC DNA]</scope>
</reference>
<name>W1NNC7_AMBTC</name>